<dbReference type="EC" id="4.1.1.65" evidence="3"/>
<dbReference type="EMBL" id="JBEPMP010000002">
    <property type="protein sequence ID" value="MET3729986.1"/>
    <property type="molecule type" value="Genomic_DNA"/>
</dbReference>
<dbReference type="InterPro" id="IPR033177">
    <property type="entry name" value="PSD-B"/>
</dbReference>
<evidence type="ECO:0000256" key="4">
    <source>
        <dbReference type="ARBA" id="ARBA00022516"/>
    </source>
</evidence>
<gene>
    <name evidence="13" type="ORF">ABID52_003603</name>
</gene>
<dbReference type="RefSeq" id="WP_198769126.1">
    <property type="nucleotide sequence ID" value="NZ_JAEACF010000002.1"/>
</dbReference>
<evidence type="ECO:0000256" key="9">
    <source>
        <dbReference type="ARBA" id="ARBA00023239"/>
    </source>
</evidence>
<evidence type="ECO:0000256" key="3">
    <source>
        <dbReference type="ARBA" id="ARBA00012243"/>
    </source>
</evidence>
<evidence type="ECO:0000256" key="8">
    <source>
        <dbReference type="ARBA" id="ARBA00023209"/>
    </source>
</evidence>
<comment type="pathway">
    <text evidence="12">Phospholipid metabolism; phosphatidylethanolamine biosynthesis.</text>
</comment>
<evidence type="ECO:0000256" key="12">
    <source>
        <dbReference type="ARBA" id="ARBA00024326"/>
    </source>
</evidence>
<accession>A0ABV2LN29</accession>
<keyword evidence="14" id="KW-1185">Reference proteome</keyword>
<name>A0ABV2LN29_9BACL</name>
<evidence type="ECO:0000256" key="11">
    <source>
        <dbReference type="ARBA" id="ARBA00023317"/>
    </source>
</evidence>
<comment type="cofactor">
    <cofactor evidence="1">
        <name>pyruvate</name>
        <dbReference type="ChEBI" id="CHEBI:15361"/>
    </cofactor>
</comment>
<dbReference type="GO" id="GO:0004609">
    <property type="term" value="F:phosphatidylserine decarboxylase activity"/>
    <property type="evidence" value="ECO:0007669"/>
    <property type="project" value="UniProtKB-EC"/>
</dbReference>
<evidence type="ECO:0000256" key="6">
    <source>
        <dbReference type="ARBA" id="ARBA00023098"/>
    </source>
</evidence>
<protein>
    <recommendedName>
        <fullName evidence="3">phosphatidylserine decarboxylase</fullName>
        <ecNumber evidence="3">4.1.1.65</ecNumber>
    </recommendedName>
</protein>
<evidence type="ECO:0000313" key="14">
    <source>
        <dbReference type="Proteomes" id="UP001549097"/>
    </source>
</evidence>
<keyword evidence="7" id="KW-0865">Zymogen</keyword>
<keyword evidence="4" id="KW-0444">Lipid biosynthesis</keyword>
<dbReference type="Pfam" id="PF02666">
    <property type="entry name" value="PS_Dcarbxylase"/>
    <property type="match status" value="1"/>
</dbReference>
<proteinExistence type="predicted"/>
<keyword evidence="8" id="KW-0594">Phospholipid biosynthesis</keyword>
<keyword evidence="11" id="KW-0670">Pyruvate</keyword>
<dbReference type="NCBIfam" id="TIGR00163">
    <property type="entry name" value="PS_decarb"/>
    <property type="match status" value="1"/>
</dbReference>
<keyword evidence="9 13" id="KW-0456">Lyase</keyword>
<dbReference type="InterPro" id="IPR003817">
    <property type="entry name" value="PS_Dcarbxylase"/>
</dbReference>
<comment type="pathway">
    <text evidence="2">Lipid metabolism.</text>
</comment>
<evidence type="ECO:0000256" key="5">
    <source>
        <dbReference type="ARBA" id="ARBA00022793"/>
    </source>
</evidence>
<evidence type="ECO:0000256" key="10">
    <source>
        <dbReference type="ARBA" id="ARBA00023264"/>
    </source>
</evidence>
<sequence length="262" mass="29344">MNMTKFYRNLFELNGHPVVARSLKKFAQSKASKPFIPSFVKLYKININEATRELKEYHSLHDVFIRDLRADARPVPSEANAFVSPCDAVLSVVDHLTEESRFTVKGQEYTVAELLGSETEAKKYSGGQVFVFYLSPTDYHQVHVPVDAEVESVYKLGREAAPVNELGLRHGLRPLTRNYRLVTQMNAGGQPLAHVMVGALNVNTIERTNHESVVKRGDSFGYFSFGSTVVLCIPKGALKFTGKKGKVKMGELLGEWIPREVK</sequence>
<keyword evidence="6" id="KW-0443">Lipid metabolism</keyword>
<evidence type="ECO:0000256" key="1">
    <source>
        <dbReference type="ARBA" id="ARBA00001928"/>
    </source>
</evidence>
<evidence type="ECO:0000313" key="13">
    <source>
        <dbReference type="EMBL" id="MET3729986.1"/>
    </source>
</evidence>
<reference evidence="13 14" key="1">
    <citation type="submission" date="2024-06" db="EMBL/GenBank/DDBJ databases">
        <title>Genomic Encyclopedia of Type Strains, Phase IV (KMG-IV): sequencing the most valuable type-strain genomes for metagenomic binning, comparative biology and taxonomic classification.</title>
        <authorList>
            <person name="Goeker M."/>
        </authorList>
    </citation>
    <scope>NUCLEOTIDE SEQUENCE [LARGE SCALE GENOMIC DNA]</scope>
    <source>
        <strain evidence="13 14">DSM 100124</strain>
    </source>
</reference>
<keyword evidence="10" id="KW-1208">Phospholipid metabolism</keyword>
<dbReference type="Proteomes" id="UP001549097">
    <property type="component" value="Unassembled WGS sequence"/>
</dbReference>
<keyword evidence="5" id="KW-0210">Decarboxylase</keyword>
<evidence type="ECO:0000256" key="7">
    <source>
        <dbReference type="ARBA" id="ARBA00023145"/>
    </source>
</evidence>
<dbReference type="PANTHER" id="PTHR10067:SF6">
    <property type="entry name" value="PHOSPHATIDYLSERINE DECARBOXYLASE PROENZYME, MITOCHONDRIAL"/>
    <property type="match status" value="1"/>
</dbReference>
<evidence type="ECO:0000256" key="2">
    <source>
        <dbReference type="ARBA" id="ARBA00005189"/>
    </source>
</evidence>
<dbReference type="PANTHER" id="PTHR10067">
    <property type="entry name" value="PHOSPHATIDYLSERINE DECARBOXYLASE"/>
    <property type="match status" value="1"/>
</dbReference>
<comment type="caution">
    <text evidence="13">The sequence shown here is derived from an EMBL/GenBank/DDBJ whole genome shotgun (WGS) entry which is preliminary data.</text>
</comment>
<dbReference type="NCBIfam" id="NF002853">
    <property type="entry name" value="PRK03140.1"/>
    <property type="match status" value="1"/>
</dbReference>
<organism evidence="13 14">
    <name type="scientific">Fictibacillus halophilus</name>
    <dbReference type="NCBI Taxonomy" id="1610490"/>
    <lineage>
        <taxon>Bacteria</taxon>
        <taxon>Bacillati</taxon>
        <taxon>Bacillota</taxon>
        <taxon>Bacilli</taxon>
        <taxon>Bacillales</taxon>
        <taxon>Fictibacillaceae</taxon>
        <taxon>Fictibacillus</taxon>
    </lineage>
</organism>